<evidence type="ECO:0000313" key="1">
    <source>
        <dbReference type="EMBL" id="MBY5960106.1"/>
    </source>
</evidence>
<dbReference type="InterPro" id="IPR008969">
    <property type="entry name" value="CarboxyPept-like_regulatory"/>
</dbReference>
<dbReference type="Proteomes" id="UP000753961">
    <property type="component" value="Unassembled WGS sequence"/>
</dbReference>
<dbReference type="PANTHER" id="PTHR41339">
    <property type="entry name" value="LIPL48"/>
    <property type="match status" value="1"/>
</dbReference>
<keyword evidence="1" id="KW-0378">Hydrolase</keyword>
<dbReference type="PANTHER" id="PTHR41339:SF1">
    <property type="entry name" value="SECRETED PROTEIN"/>
    <property type="match status" value="1"/>
</dbReference>
<keyword evidence="1" id="KW-0121">Carboxypeptidase</keyword>
<organism evidence="1 2">
    <name type="scientific">Membranihabitans marinus</name>
    <dbReference type="NCBI Taxonomy" id="1227546"/>
    <lineage>
        <taxon>Bacteria</taxon>
        <taxon>Pseudomonadati</taxon>
        <taxon>Bacteroidota</taxon>
        <taxon>Saprospiria</taxon>
        <taxon>Saprospirales</taxon>
        <taxon>Saprospiraceae</taxon>
        <taxon>Membranihabitans</taxon>
    </lineage>
</organism>
<dbReference type="EMBL" id="JAHVHU010000023">
    <property type="protein sequence ID" value="MBY5960106.1"/>
    <property type="molecule type" value="Genomic_DNA"/>
</dbReference>
<gene>
    <name evidence="1" type="ORF">KUV50_18280</name>
</gene>
<dbReference type="RefSeq" id="WP_222581655.1">
    <property type="nucleotide sequence ID" value="NZ_JAHVHU010000023.1"/>
</dbReference>
<accession>A0A953I0F7</accession>
<evidence type="ECO:0000313" key="2">
    <source>
        <dbReference type="Proteomes" id="UP000753961"/>
    </source>
</evidence>
<keyword evidence="2" id="KW-1185">Reference proteome</keyword>
<dbReference type="InterPro" id="IPR011050">
    <property type="entry name" value="Pectin_lyase_fold/virulence"/>
</dbReference>
<proteinExistence type="predicted"/>
<keyword evidence="1" id="KW-0645">Protease</keyword>
<dbReference type="GO" id="GO:0004180">
    <property type="term" value="F:carboxypeptidase activity"/>
    <property type="evidence" value="ECO:0007669"/>
    <property type="project" value="UniProtKB-KW"/>
</dbReference>
<reference evidence="1" key="1">
    <citation type="submission" date="2021-06" db="EMBL/GenBank/DDBJ databases">
        <title>44 bacteria genomes isolated from Dapeng, Shenzhen.</title>
        <authorList>
            <person name="Zheng W."/>
            <person name="Yu S."/>
            <person name="Huang Y."/>
        </authorList>
    </citation>
    <scope>NUCLEOTIDE SEQUENCE</scope>
    <source>
        <strain evidence="1">DP5N28-2</strain>
    </source>
</reference>
<dbReference type="SUPFAM" id="SSF49464">
    <property type="entry name" value="Carboxypeptidase regulatory domain-like"/>
    <property type="match status" value="1"/>
</dbReference>
<dbReference type="SUPFAM" id="SSF51126">
    <property type="entry name" value="Pectin lyase-like"/>
    <property type="match status" value="1"/>
</dbReference>
<dbReference type="AlphaFoldDB" id="A0A953I0F7"/>
<protein>
    <submittedName>
        <fullName evidence="1">Carboxypeptidase-like regulatory domain-containing protein</fullName>
    </submittedName>
</protein>
<name>A0A953I0F7_9BACT</name>
<sequence>MKKQTLLGIFLLACIILNYGCDTPKPIEPSAIQITGIVIEVSTDAPIPDVQVRTGLKSTVTGSDGRFTIEAIKNDTVTFSKAGYLDTSLIVNKGQSISIRLHRKGQSIETVVLTGLTSGDMTLTSDKVYELDKKFVVANGHTVTIEPGTIIKGREGVGSLASAFIVAQGGKIMAEGTAEQPIIFTSVLDNITPGQKWGDNLTAIDREKWGGLIILGKAPISAGDGDIEAQIEGIPADEEFGKYGGDVPDDNSGVYKYISVRHGGALIGDGNEINGITLGGVGSGTVFEDIEVSATLDDGVEFFGGTVNAKNIIVSYQGDDAIDLDQNYSGTIENVLVIHGGDDSDKALEIDGPEGSLSDGLFTIDKGTFIFTGGSGTGADLKSKGQGTIKNSLFIGYEDRATILIRDDFDADNNCADREDSFDYLVADEPRLIFENIEILSSSPLDILVHLYTSTCQESITPEMEKLMLDVITNTNTKVVTEPSGNVGANVSVFGWTWSAFQKFYQ</sequence>
<comment type="caution">
    <text evidence="1">The sequence shown here is derived from an EMBL/GenBank/DDBJ whole genome shotgun (WGS) entry which is preliminary data.</text>
</comment>
<dbReference type="Gene3D" id="2.60.40.1120">
    <property type="entry name" value="Carboxypeptidase-like, regulatory domain"/>
    <property type="match status" value="1"/>
</dbReference>